<accession>A0A6G7VP56</accession>
<sequence>MTEAKTDSWDSDALLAKAQQYAEVMNGFSKDDWQYGLWSSLCLELLARAALAKVSPTLLADLGNWHNVYYSLGKIPNAKKFIPKSVGISEVIRRQSEIDSKFDAELRDFCLLHVERRNAELHSSDPAFDGIKTSAWLPTFFRACNVLRNSLSVPPEDFWGAAEAKLAQDMIDAAKDETAKTVLKIVAAHKTIWDGKDEDEQKTAVAQAEVWATRQAGHRVSCPACATTALVYGDPVSAPQQSMSEDMIIVKQEYLPSKFECIACGLKIAGLSHLSATGVGDIYVQTSHYTPSEFYELEDPMDYWEDDNNEPM</sequence>
<dbReference type="Proteomes" id="UP000500791">
    <property type="component" value="Chromosome"/>
</dbReference>
<keyword evidence="2" id="KW-1185">Reference proteome</keyword>
<dbReference type="KEGG" id="mon:G8E03_13400"/>
<reference evidence="1 2" key="1">
    <citation type="submission" date="2020-03" db="EMBL/GenBank/DDBJ databases">
        <title>Complete genome sequence of Monaibacterium sp. ALG8 with diverse plasmids.</title>
        <authorList>
            <person name="Sun C."/>
        </authorList>
    </citation>
    <scope>NUCLEOTIDE SEQUENCE [LARGE SCALE GENOMIC DNA]</scope>
    <source>
        <strain evidence="1 2">ALG8</strain>
    </source>
</reference>
<evidence type="ECO:0008006" key="3">
    <source>
        <dbReference type="Google" id="ProtNLM"/>
    </source>
</evidence>
<name>A0A6G7VP56_9RHOB</name>
<dbReference type="AlphaFoldDB" id="A0A6G7VP56"/>
<protein>
    <recommendedName>
        <fullName evidence="3">HEPN domain-containing protein</fullName>
    </recommendedName>
</protein>
<dbReference type="EMBL" id="CP049811">
    <property type="protein sequence ID" value="QIK41656.1"/>
    <property type="molecule type" value="Genomic_DNA"/>
</dbReference>
<dbReference type="RefSeq" id="WP_166192852.1">
    <property type="nucleotide sequence ID" value="NZ_CP049811.1"/>
</dbReference>
<evidence type="ECO:0000313" key="1">
    <source>
        <dbReference type="EMBL" id="QIK41656.1"/>
    </source>
</evidence>
<evidence type="ECO:0000313" key="2">
    <source>
        <dbReference type="Proteomes" id="UP000500791"/>
    </source>
</evidence>
<proteinExistence type="predicted"/>
<gene>
    <name evidence="1" type="ORF">G8E03_13400</name>
</gene>
<organism evidence="1 2">
    <name type="scientific">Pontivivens nitratireducens</name>
    <dbReference type="NCBI Taxonomy" id="2758038"/>
    <lineage>
        <taxon>Bacteria</taxon>
        <taxon>Pseudomonadati</taxon>
        <taxon>Pseudomonadota</taxon>
        <taxon>Alphaproteobacteria</taxon>
        <taxon>Rhodobacterales</taxon>
        <taxon>Paracoccaceae</taxon>
        <taxon>Pontivivens</taxon>
    </lineage>
</organism>